<feature type="signal peptide" evidence="5">
    <location>
        <begin position="1"/>
        <end position="30"/>
    </location>
</feature>
<dbReference type="InterPro" id="IPR000259">
    <property type="entry name" value="Adhesion_dom_fimbrial"/>
</dbReference>
<keyword evidence="4" id="KW-0281">Fimbrium</keyword>
<feature type="domain" description="Fimbrial-type adhesion" evidence="6">
    <location>
        <begin position="276"/>
        <end position="439"/>
    </location>
</feature>
<proteinExistence type="inferred from homology"/>
<name>A0AAV2U5M2_HAEIF</name>
<dbReference type="Gene3D" id="2.60.40.1090">
    <property type="entry name" value="Fimbrial-type adhesion domain"/>
    <property type="match status" value="1"/>
</dbReference>
<comment type="subcellular location">
    <subcellularLocation>
        <location evidence="1">Fimbrium</location>
    </subcellularLocation>
</comment>
<sequence>MNKKSYINHYLTLFKVTTLLFTLSSNPVWANIKTANAVSSGRSPITRTYTFSGDTQMKVTSSQPAYIVFSKARDNPNSGHFQSSEVNAQPNSLAPFNEWIYTQSLTEIGYSFAGFSCSSHPCPQMQLPLLLYPDNAYLNPTSQKDDDGGIIFALRNKPNVGISFQVGVRTNNIQEWVSVTSNSNATFLKVLRAYFNSQDKTLFDLRAKFHLLTDFSSLGNDEVINSMNVRIGEIKLDTWRSEPKSFFSTKYVVQDVGKISIFFQIPKIILKKQQRQCILNSTYHNIPVSLKSVKKREFETNTEIEGGKFKLRVNCGNTTYNTANGKWLFPLVKLTFTGENGTSNNGTNDLLRTVTGSGQAEGVSLKIKRENGTHTVKYGADSANMGNAGQFELHKQPTSVGGDQSAEETFKVYYVKDPARGSLTEGKVNAAATFTMSYQ</sequence>
<evidence type="ECO:0000256" key="5">
    <source>
        <dbReference type="SAM" id="SignalP"/>
    </source>
</evidence>
<evidence type="ECO:0000256" key="2">
    <source>
        <dbReference type="ARBA" id="ARBA00006671"/>
    </source>
</evidence>
<dbReference type="InterPro" id="IPR008966">
    <property type="entry name" value="Adhesion_dom_sf"/>
</dbReference>
<dbReference type="AlphaFoldDB" id="A0AAV2U5M2"/>
<dbReference type="GO" id="GO:0043709">
    <property type="term" value="P:cell adhesion involved in single-species biofilm formation"/>
    <property type="evidence" value="ECO:0007669"/>
    <property type="project" value="TreeGrafter"/>
</dbReference>
<gene>
    <name evidence="7" type="primary">hafE</name>
    <name evidence="7" type="ORF">HICON_00450</name>
</gene>
<evidence type="ECO:0000256" key="3">
    <source>
        <dbReference type="ARBA" id="ARBA00022729"/>
    </source>
</evidence>
<dbReference type="KEGG" id="hil:HICON_00450"/>
<feature type="chain" id="PRO_5043629333" evidence="5">
    <location>
        <begin position="31"/>
        <end position="439"/>
    </location>
</feature>
<dbReference type="PANTHER" id="PTHR33420:SF3">
    <property type="entry name" value="FIMBRIAL SUBUNIT ELFA"/>
    <property type="match status" value="1"/>
</dbReference>
<dbReference type="Proteomes" id="UP000006797">
    <property type="component" value="Chromosome"/>
</dbReference>
<evidence type="ECO:0000256" key="4">
    <source>
        <dbReference type="ARBA" id="ARBA00023263"/>
    </source>
</evidence>
<dbReference type="PANTHER" id="PTHR33420">
    <property type="entry name" value="FIMBRIAL SUBUNIT ELFA-RELATED"/>
    <property type="match status" value="1"/>
</dbReference>
<protein>
    <submittedName>
        <fullName evidence="7">HafE pilus protein</fullName>
    </submittedName>
</protein>
<reference evidence="7 8" key="1">
    <citation type="journal article" date="2012" name="Emerg. Infect. Dis.">
        <title>Lineage-specific Virulence Determinants of Haemophilus influenzae Biogroup aegyptius.</title>
        <authorList>
            <person name="Strouts F.R."/>
            <person name="Power P."/>
            <person name="Croucher N.J."/>
            <person name="Corton N."/>
            <person name="van Tonder A."/>
            <person name="Quail M.A."/>
            <person name="Langford P.R."/>
            <person name="Hudson M.J."/>
            <person name="Parkhill J."/>
            <person name="Kroll J.S."/>
            <person name="Bentley S.D."/>
        </authorList>
    </citation>
    <scope>NUCLEOTIDE SEQUENCE [LARGE SCALE GENOMIC DNA]</scope>
    <source>
        <strain evidence="7 8">F3047</strain>
    </source>
</reference>
<evidence type="ECO:0000256" key="1">
    <source>
        <dbReference type="ARBA" id="ARBA00004561"/>
    </source>
</evidence>
<evidence type="ECO:0000313" key="8">
    <source>
        <dbReference type="Proteomes" id="UP000006797"/>
    </source>
</evidence>
<dbReference type="InterPro" id="IPR050263">
    <property type="entry name" value="Bact_Fimbrial_Adh_Pro"/>
</dbReference>
<organism evidence="7 8">
    <name type="scientific">Haemophilus influenzae F3047</name>
    <dbReference type="NCBI Taxonomy" id="935897"/>
    <lineage>
        <taxon>Bacteria</taxon>
        <taxon>Pseudomonadati</taxon>
        <taxon>Pseudomonadota</taxon>
        <taxon>Gammaproteobacteria</taxon>
        <taxon>Pasteurellales</taxon>
        <taxon>Pasteurellaceae</taxon>
        <taxon>Haemophilus</taxon>
    </lineage>
</organism>
<accession>A0AAV2U5M2</accession>
<evidence type="ECO:0000259" key="6">
    <source>
        <dbReference type="Pfam" id="PF00419"/>
    </source>
</evidence>
<evidence type="ECO:0000313" key="7">
    <source>
        <dbReference type="EMBL" id="CBY87330.1"/>
    </source>
</evidence>
<dbReference type="InterPro" id="IPR036937">
    <property type="entry name" value="Adhesion_dom_fimbrial_sf"/>
</dbReference>
<dbReference type="Pfam" id="PF00419">
    <property type="entry name" value="Fimbrial"/>
    <property type="match status" value="1"/>
</dbReference>
<keyword evidence="3 5" id="KW-0732">Signal</keyword>
<comment type="similarity">
    <text evidence="2">Belongs to the fimbrial protein family.</text>
</comment>
<dbReference type="EMBL" id="FQ670204">
    <property type="protein sequence ID" value="CBY87330.1"/>
    <property type="molecule type" value="Genomic_DNA"/>
</dbReference>
<dbReference type="GO" id="GO:0009289">
    <property type="term" value="C:pilus"/>
    <property type="evidence" value="ECO:0007669"/>
    <property type="project" value="UniProtKB-SubCell"/>
</dbReference>
<dbReference type="SUPFAM" id="SSF49401">
    <property type="entry name" value="Bacterial adhesins"/>
    <property type="match status" value="1"/>
</dbReference>